<dbReference type="Gene3D" id="1.10.10.10">
    <property type="entry name" value="Winged helix-like DNA-binding domain superfamily/Winged helix DNA-binding domain"/>
    <property type="match status" value="1"/>
</dbReference>
<evidence type="ECO:0000259" key="2">
    <source>
        <dbReference type="PROSITE" id="PS50126"/>
    </source>
</evidence>
<dbReference type="InterPro" id="IPR048588">
    <property type="entry name" value="CvfB_S1_2nd"/>
</dbReference>
<dbReference type="Proteomes" id="UP000595847">
    <property type="component" value="Chromosome"/>
</dbReference>
<reference evidence="4" key="2">
    <citation type="submission" date="2021-04" db="EMBL/GenBank/DDBJ databases">
        <title>Brevibacillus composti FJAT-54423, complete genome.</title>
        <authorList>
            <person name="Tang R."/>
        </authorList>
    </citation>
    <scope>NUCLEOTIDE SEQUENCE</scope>
    <source>
        <strain evidence="4">FJAT-54424</strain>
    </source>
</reference>
<dbReference type="InterPro" id="IPR014464">
    <property type="entry name" value="CvfB_fam"/>
</dbReference>
<reference evidence="3 5" key="1">
    <citation type="submission" date="2020-12" db="EMBL/GenBank/DDBJ databases">
        <title>strain FJAT-54423T represents a novel species of the genus Brevibacillus.</title>
        <authorList>
            <person name="Tang R."/>
        </authorList>
    </citation>
    <scope>NUCLEOTIDE SEQUENCE [LARGE SCALE GENOMIC DNA]</scope>
    <source>
        <strain evidence="3 5">FJAT-54423</strain>
    </source>
</reference>
<dbReference type="InterPro" id="IPR048587">
    <property type="entry name" value="CvfB_S1_3rd"/>
</dbReference>
<evidence type="ECO:0000313" key="3">
    <source>
        <dbReference type="EMBL" id="QQE73869.1"/>
    </source>
</evidence>
<dbReference type="InterPro" id="IPR036388">
    <property type="entry name" value="WH-like_DNA-bd_sf"/>
</dbReference>
<dbReference type="Proteomes" id="UP000677234">
    <property type="component" value="Chromosome"/>
</dbReference>
<feature type="region of interest" description="Disordered" evidence="1">
    <location>
        <begin position="1"/>
        <end position="28"/>
    </location>
</feature>
<proteinExistence type="predicted"/>
<evidence type="ECO:0000313" key="5">
    <source>
        <dbReference type="Proteomes" id="UP000595847"/>
    </source>
</evidence>
<dbReference type="PANTHER" id="PTHR37296">
    <property type="entry name" value="CONSERVED VIRULENCE FACTOR B"/>
    <property type="match status" value="1"/>
</dbReference>
<dbReference type="KEGG" id="bcop:JD108_18710"/>
<evidence type="ECO:0000256" key="1">
    <source>
        <dbReference type="SAM" id="MobiDB-lite"/>
    </source>
</evidence>
<dbReference type="InterPro" id="IPR003029">
    <property type="entry name" value="S1_domain"/>
</dbReference>
<dbReference type="EMBL" id="CP066308">
    <property type="protein sequence ID" value="QQE73869.1"/>
    <property type="molecule type" value="Genomic_DNA"/>
</dbReference>
<dbReference type="InterPro" id="IPR012340">
    <property type="entry name" value="NA-bd_OB-fold"/>
</dbReference>
<dbReference type="GO" id="GO:0003677">
    <property type="term" value="F:DNA binding"/>
    <property type="evidence" value="ECO:0007669"/>
    <property type="project" value="UniProtKB-KW"/>
</dbReference>
<organism evidence="3 5">
    <name type="scientific">Brevibacillus composti</name>
    <dbReference type="NCBI Taxonomy" id="2796470"/>
    <lineage>
        <taxon>Bacteria</taxon>
        <taxon>Bacillati</taxon>
        <taxon>Bacillota</taxon>
        <taxon>Bacilli</taxon>
        <taxon>Bacillales</taxon>
        <taxon>Paenibacillaceae</taxon>
        <taxon>Brevibacillus</taxon>
    </lineage>
</organism>
<dbReference type="Gene3D" id="2.40.50.140">
    <property type="entry name" value="Nucleic acid-binding proteins"/>
    <property type="match status" value="2"/>
</dbReference>
<name>A0A7T5EJQ6_9BACL</name>
<dbReference type="InterPro" id="IPR040764">
    <property type="entry name" value="CvfB_WH"/>
</dbReference>
<evidence type="ECO:0000313" key="4">
    <source>
        <dbReference type="EMBL" id="QUO40954.1"/>
    </source>
</evidence>
<dbReference type="SUPFAM" id="SSF50249">
    <property type="entry name" value="Nucleic acid-binding proteins"/>
    <property type="match status" value="1"/>
</dbReference>
<dbReference type="Pfam" id="PF13509">
    <property type="entry name" value="S1_2"/>
    <property type="match status" value="1"/>
</dbReference>
<dbReference type="Pfam" id="PF21543">
    <property type="entry name" value="CvfB_2nd"/>
    <property type="match status" value="1"/>
</dbReference>
<dbReference type="Pfam" id="PF21191">
    <property type="entry name" value="CvfB_1st"/>
    <property type="match status" value="1"/>
</dbReference>
<dbReference type="PANTHER" id="PTHR37296:SF1">
    <property type="entry name" value="CONSERVED VIRULENCE FACTOR B"/>
    <property type="match status" value="1"/>
</dbReference>
<dbReference type="PROSITE" id="PS50126">
    <property type="entry name" value="S1"/>
    <property type="match status" value="1"/>
</dbReference>
<dbReference type="InterPro" id="IPR039566">
    <property type="entry name" value="CvfB_S1_st"/>
</dbReference>
<dbReference type="AlphaFoldDB" id="A0A7T5EJQ6"/>
<protein>
    <submittedName>
        <fullName evidence="3">DNA-binding protein</fullName>
    </submittedName>
</protein>
<keyword evidence="3" id="KW-0238">DNA-binding</keyword>
<dbReference type="EMBL" id="CP073708">
    <property type="protein sequence ID" value="QUO40954.1"/>
    <property type="molecule type" value="Genomic_DNA"/>
</dbReference>
<feature type="domain" description="S1 motif" evidence="2">
    <location>
        <begin position="200"/>
        <end position="260"/>
    </location>
</feature>
<dbReference type="Pfam" id="PF17783">
    <property type="entry name" value="WHD_CvfB"/>
    <property type="match status" value="1"/>
</dbReference>
<evidence type="ECO:0000313" key="6">
    <source>
        <dbReference type="Proteomes" id="UP000677234"/>
    </source>
</evidence>
<keyword evidence="6" id="KW-1185">Reference proteome</keyword>
<accession>A0A7T5EJQ6</accession>
<dbReference type="SMART" id="SM00316">
    <property type="entry name" value="S1"/>
    <property type="match status" value="2"/>
</dbReference>
<gene>
    <name evidence="3" type="ORF">JD108_18710</name>
    <name evidence="4" type="ORF">KDJ56_18650</name>
</gene>
<sequence length="335" mass="38580">MNQRNQRNSRHQGNRPGARIQRKGRVQRDLTGKLIQTGAKKRPYTPPAGLQAGMQLAMTVEREIEPGYFLRAGEDEVFLHRREAERRLSPGDEVDVFLYHDHENRLAATMEQPYVGLNEYGWLEVVDSMPQMGVFLDNGIGKDLLLFVDDLPKLKFEWPRIGDRLLVSLKRDKLGRLLAKPVTEEEINKIAVPAPDSAHNQWVEGTVYKVIKDGAFLFTDDEYVMFVHREEMTEPLRLGQSVRCRVSYVREDGRINGSMRVRKEVQYGEDADKLLAYLTQRGGAMPYTDDTQPDVIREKFAMSKSAFKRALGKLMKERRVEQADGWTRLMGEVRE</sequence>